<gene>
    <name evidence="1" type="ORF">SKAU_G00013790</name>
</gene>
<dbReference type="AlphaFoldDB" id="A0A9Q1GBP9"/>
<proteinExistence type="predicted"/>
<evidence type="ECO:0000313" key="2">
    <source>
        <dbReference type="Proteomes" id="UP001152622"/>
    </source>
</evidence>
<dbReference type="EMBL" id="JAINUF010000001">
    <property type="protein sequence ID" value="KAJ8380601.1"/>
    <property type="molecule type" value="Genomic_DNA"/>
</dbReference>
<reference evidence="1" key="1">
    <citation type="journal article" date="2023" name="Science">
        <title>Genome structures resolve the early diversification of teleost fishes.</title>
        <authorList>
            <person name="Parey E."/>
            <person name="Louis A."/>
            <person name="Montfort J."/>
            <person name="Bouchez O."/>
            <person name="Roques C."/>
            <person name="Iampietro C."/>
            <person name="Lluch J."/>
            <person name="Castinel A."/>
            <person name="Donnadieu C."/>
            <person name="Desvignes T."/>
            <person name="Floi Bucao C."/>
            <person name="Jouanno E."/>
            <person name="Wen M."/>
            <person name="Mejri S."/>
            <person name="Dirks R."/>
            <person name="Jansen H."/>
            <person name="Henkel C."/>
            <person name="Chen W.J."/>
            <person name="Zahm M."/>
            <person name="Cabau C."/>
            <person name="Klopp C."/>
            <person name="Thompson A.W."/>
            <person name="Robinson-Rechavi M."/>
            <person name="Braasch I."/>
            <person name="Lecointre G."/>
            <person name="Bobe J."/>
            <person name="Postlethwait J.H."/>
            <person name="Berthelot C."/>
            <person name="Roest Crollius H."/>
            <person name="Guiguen Y."/>
        </authorList>
    </citation>
    <scope>NUCLEOTIDE SEQUENCE</scope>
    <source>
        <strain evidence="1">WJC10195</strain>
    </source>
</reference>
<protein>
    <submittedName>
        <fullName evidence="1">Uncharacterized protein</fullName>
    </submittedName>
</protein>
<accession>A0A9Q1GBP9</accession>
<evidence type="ECO:0000313" key="1">
    <source>
        <dbReference type="EMBL" id="KAJ8380601.1"/>
    </source>
</evidence>
<keyword evidence="2" id="KW-1185">Reference proteome</keyword>
<name>A0A9Q1GBP9_SYNKA</name>
<sequence>MPRSKEMQLLPQYVVLMFLSVQRRRSCRILLGNGANLLLGLVGLRERELLKCASTGPARSSAHLFVMSSLIQGRAPFPLWSLRVYARRPPLQGLLFPIASPLMMSCSEPRAY</sequence>
<comment type="caution">
    <text evidence="1">The sequence shown here is derived from an EMBL/GenBank/DDBJ whole genome shotgun (WGS) entry which is preliminary data.</text>
</comment>
<dbReference type="Proteomes" id="UP001152622">
    <property type="component" value="Chromosome 1"/>
</dbReference>
<organism evidence="1 2">
    <name type="scientific">Synaphobranchus kaupii</name>
    <name type="common">Kaup's arrowtooth eel</name>
    <dbReference type="NCBI Taxonomy" id="118154"/>
    <lineage>
        <taxon>Eukaryota</taxon>
        <taxon>Metazoa</taxon>
        <taxon>Chordata</taxon>
        <taxon>Craniata</taxon>
        <taxon>Vertebrata</taxon>
        <taxon>Euteleostomi</taxon>
        <taxon>Actinopterygii</taxon>
        <taxon>Neopterygii</taxon>
        <taxon>Teleostei</taxon>
        <taxon>Anguilliformes</taxon>
        <taxon>Synaphobranchidae</taxon>
        <taxon>Synaphobranchus</taxon>
    </lineage>
</organism>